<sequence>MGETGGMKVHRMSEQSCFALYSAVNAITRAYRPLLQPLDLTYTQYVVMMTLWEQDGVDLRTLAERTLLDPPTLTPVVKRLEAAGLLDRRRAEDDERRLVLSVTEAGRRLQREAGEVPEKMLCQMGLSPADERQLRALCGQINDALASRTDRRDESGRPGADAGSR</sequence>
<evidence type="ECO:0000256" key="5">
    <source>
        <dbReference type="ARBA" id="ARBA00023163"/>
    </source>
</evidence>
<evidence type="ECO:0000256" key="1">
    <source>
        <dbReference type="ARBA" id="ARBA00004496"/>
    </source>
</evidence>
<dbReference type="SUPFAM" id="SSF46785">
    <property type="entry name" value="Winged helix' DNA-binding domain"/>
    <property type="match status" value="1"/>
</dbReference>
<keyword evidence="3" id="KW-0805">Transcription regulation</keyword>
<organism evidence="7 8">
    <name type="scientific">Lentzea xinjiangensis</name>
    <dbReference type="NCBI Taxonomy" id="402600"/>
    <lineage>
        <taxon>Bacteria</taxon>
        <taxon>Bacillati</taxon>
        <taxon>Actinomycetota</taxon>
        <taxon>Actinomycetes</taxon>
        <taxon>Pseudonocardiales</taxon>
        <taxon>Pseudonocardiaceae</taxon>
        <taxon>Lentzea</taxon>
    </lineage>
</organism>
<dbReference type="OrthoDB" id="9806864at2"/>
<dbReference type="PANTHER" id="PTHR33164">
    <property type="entry name" value="TRANSCRIPTIONAL REGULATOR, MARR FAMILY"/>
    <property type="match status" value="1"/>
</dbReference>
<dbReference type="GO" id="GO:0003700">
    <property type="term" value="F:DNA-binding transcription factor activity"/>
    <property type="evidence" value="ECO:0007669"/>
    <property type="project" value="InterPro"/>
</dbReference>
<dbReference type="GO" id="GO:0005737">
    <property type="term" value="C:cytoplasm"/>
    <property type="evidence" value="ECO:0007669"/>
    <property type="project" value="UniProtKB-SubCell"/>
</dbReference>
<keyword evidence="5" id="KW-0804">Transcription</keyword>
<dbReference type="GO" id="GO:0006950">
    <property type="term" value="P:response to stress"/>
    <property type="evidence" value="ECO:0007669"/>
    <property type="project" value="TreeGrafter"/>
</dbReference>
<evidence type="ECO:0000256" key="2">
    <source>
        <dbReference type="ARBA" id="ARBA00022490"/>
    </source>
</evidence>
<dbReference type="PANTHER" id="PTHR33164:SF5">
    <property type="entry name" value="ORGANIC HYDROPEROXIDE RESISTANCE TRANSCRIPTIONAL REGULATOR"/>
    <property type="match status" value="1"/>
</dbReference>
<protein>
    <submittedName>
        <fullName evidence="7">Transcriptional regulator, MarR family</fullName>
    </submittedName>
</protein>
<dbReference type="InterPro" id="IPR000835">
    <property type="entry name" value="HTH_MarR-typ"/>
</dbReference>
<dbReference type="Pfam" id="PF22381">
    <property type="entry name" value="Staph_reg_Sar_Rot"/>
    <property type="match status" value="1"/>
</dbReference>
<dbReference type="RefSeq" id="WP_089952532.1">
    <property type="nucleotide sequence ID" value="NZ_FOFR01000008.1"/>
</dbReference>
<dbReference type="InterPro" id="IPR039422">
    <property type="entry name" value="MarR/SlyA-like"/>
</dbReference>
<dbReference type="EMBL" id="FOFR01000008">
    <property type="protein sequence ID" value="SER17071.1"/>
    <property type="molecule type" value="Genomic_DNA"/>
</dbReference>
<keyword evidence="8" id="KW-1185">Reference proteome</keyword>
<comment type="subcellular location">
    <subcellularLocation>
        <location evidence="1">Cytoplasm</location>
    </subcellularLocation>
</comment>
<dbReference type="SMART" id="SM00347">
    <property type="entry name" value="HTH_MARR"/>
    <property type="match status" value="1"/>
</dbReference>
<dbReference type="InterPro" id="IPR055166">
    <property type="entry name" value="Transc_reg_Sar_Rot_HTH"/>
</dbReference>
<dbReference type="InterPro" id="IPR036388">
    <property type="entry name" value="WH-like_DNA-bd_sf"/>
</dbReference>
<reference evidence="8" key="1">
    <citation type="submission" date="2016-10" db="EMBL/GenBank/DDBJ databases">
        <authorList>
            <person name="Varghese N."/>
            <person name="Submissions S."/>
        </authorList>
    </citation>
    <scope>NUCLEOTIDE SEQUENCE [LARGE SCALE GENOMIC DNA]</scope>
    <source>
        <strain evidence="8">CGMCC 4.3525</strain>
    </source>
</reference>
<gene>
    <name evidence="7" type="ORF">SAMN05216188_108188</name>
</gene>
<keyword evidence="2" id="KW-0963">Cytoplasm</keyword>
<feature type="domain" description="HTH marR-type" evidence="6">
    <location>
        <begin position="13"/>
        <end position="143"/>
    </location>
</feature>
<accession>A0A1H9M066</accession>
<evidence type="ECO:0000256" key="3">
    <source>
        <dbReference type="ARBA" id="ARBA00023015"/>
    </source>
</evidence>
<evidence type="ECO:0000313" key="8">
    <source>
        <dbReference type="Proteomes" id="UP000199352"/>
    </source>
</evidence>
<dbReference type="PROSITE" id="PS50995">
    <property type="entry name" value="HTH_MARR_2"/>
    <property type="match status" value="1"/>
</dbReference>
<dbReference type="AlphaFoldDB" id="A0A1H9M066"/>
<evidence type="ECO:0000313" key="7">
    <source>
        <dbReference type="EMBL" id="SER17071.1"/>
    </source>
</evidence>
<evidence type="ECO:0000256" key="4">
    <source>
        <dbReference type="ARBA" id="ARBA00023125"/>
    </source>
</evidence>
<proteinExistence type="predicted"/>
<evidence type="ECO:0000259" key="6">
    <source>
        <dbReference type="PROSITE" id="PS50995"/>
    </source>
</evidence>
<name>A0A1H9M066_9PSEU</name>
<dbReference type="InterPro" id="IPR036390">
    <property type="entry name" value="WH_DNA-bd_sf"/>
</dbReference>
<dbReference type="Gene3D" id="1.10.10.10">
    <property type="entry name" value="Winged helix-like DNA-binding domain superfamily/Winged helix DNA-binding domain"/>
    <property type="match status" value="1"/>
</dbReference>
<keyword evidence="4" id="KW-0238">DNA-binding</keyword>
<dbReference type="Proteomes" id="UP000199352">
    <property type="component" value="Unassembled WGS sequence"/>
</dbReference>
<dbReference type="STRING" id="402600.SAMN05216188_108188"/>